<accession>A0A4S2KWK4</accession>
<evidence type="ECO:0000313" key="2">
    <source>
        <dbReference type="EMBL" id="TGZ54361.1"/>
    </source>
</evidence>
<feature type="non-terminal residue" evidence="2">
    <location>
        <position position="176"/>
    </location>
</feature>
<keyword evidence="2" id="KW-0255">Endonuclease</keyword>
<name>A0A4S2KWK4_9HYME</name>
<keyword evidence="2" id="KW-0540">Nuclease</keyword>
<organism evidence="2 3">
    <name type="scientific">Temnothorax longispinosus</name>
    <dbReference type="NCBI Taxonomy" id="300112"/>
    <lineage>
        <taxon>Eukaryota</taxon>
        <taxon>Metazoa</taxon>
        <taxon>Ecdysozoa</taxon>
        <taxon>Arthropoda</taxon>
        <taxon>Hexapoda</taxon>
        <taxon>Insecta</taxon>
        <taxon>Pterygota</taxon>
        <taxon>Neoptera</taxon>
        <taxon>Endopterygota</taxon>
        <taxon>Hymenoptera</taxon>
        <taxon>Apocrita</taxon>
        <taxon>Aculeata</taxon>
        <taxon>Formicoidea</taxon>
        <taxon>Formicidae</taxon>
        <taxon>Myrmicinae</taxon>
        <taxon>Temnothorax</taxon>
    </lineage>
</organism>
<dbReference type="Gene3D" id="1.10.340.70">
    <property type="match status" value="1"/>
</dbReference>
<dbReference type="AlphaFoldDB" id="A0A4S2KWK4"/>
<keyword evidence="2" id="KW-0378">Hydrolase</keyword>
<feature type="domain" description="Integrase zinc-binding" evidence="1">
    <location>
        <begin position="7"/>
        <end position="60"/>
    </location>
</feature>
<evidence type="ECO:0000313" key="3">
    <source>
        <dbReference type="Proteomes" id="UP000310200"/>
    </source>
</evidence>
<comment type="caution">
    <text evidence="2">The sequence shown here is derived from an EMBL/GenBank/DDBJ whole genome shotgun (WGS) entry which is preliminary data.</text>
</comment>
<evidence type="ECO:0000259" key="1">
    <source>
        <dbReference type="Pfam" id="PF17921"/>
    </source>
</evidence>
<dbReference type="Pfam" id="PF17921">
    <property type="entry name" value="Integrase_H2C2"/>
    <property type="match status" value="1"/>
</dbReference>
<dbReference type="InterPro" id="IPR052160">
    <property type="entry name" value="Gypsy_RT_Integrase-like"/>
</dbReference>
<dbReference type="GO" id="GO:0004519">
    <property type="term" value="F:endonuclease activity"/>
    <property type="evidence" value="ECO:0007669"/>
    <property type="project" value="UniProtKB-KW"/>
</dbReference>
<sequence>MMPLDAEKPGILREAHASAIGGHKGVTKTYRRLREKYHWQGMKNDVQEFVRNCRNCQLKKLVRVKTRQPMVLTDTPGAAFDKISMDIMGPLPITNTGYSYICLLYTCTRGYLDDHATTEIDALTARSFCEGLPLTYRIQLNRRDHYNLSAAFAHVKTLAKRQELDNTRFNNPRKDD</sequence>
<dbReference type="FunFam" id="1.10.340.70:FF:000001">
    <property type="entry name" value="Retrovirus-related Pol polyprotein from transposon gypsy-like Protein"/>
    <property type="match status" value="1"/>
</dbReference>
<dbReference type="InterPro" id="IPR041588">
    <property type="entry name" value="Integrase_H2C2"/>
</dbReference>
<keyword evidence="3" id="KW-1185">Reference proteome</keyword>
<reference evidence="2 3" key="1">
    <citation type="journal article" date="2019" name="Philos. Trans. R. Soc. Lond., B, Biol. Sci.">
        <title>Ant behaviour and brain gene expression of defending hosts depend on the ecological success of the intruding social parasite.</title>
        <authorList>
            <person name="Kaur R."/>
            <person name="Stoldt M."/>
            <person name="Jongepier E."/>
            <person name="Feldmeyer B."/>
            <person name="Menzel F."/>
            <person name="Bornberg-Bauer E."/>
            <person name="Foitzik S."/>
        </authorList>
    </citation>
    <scope>NUCLEOTIDE SEQUENCE [LARGE SCALE GENOMIC DNA]</scope>
    <source>
        <tissue evidence="2">Whole body</tissue>
    </source>
</reference>
<protein>
    <submittedName>
        <fullName evidence="2">Enzymatic polyprotein endonuclease reverse</fullName>
    </submittedName>
</protein>
<gene>
    <name evidence="2" type="ORF">DBV15_12956</name>
</gene>
<dbReference type="EMBL" id="QBLH01000708">
    <property type="protein sequence ID" value="TGZ54361.1"/>
    <property type="molecule type" value="Genomic_DNA"/>
</dbReference>
<dbReference type="PANTHER" id="PTHR47266">
    <property type="entry name" value="ENDONUCLEASE-RELATED"/>
    <property type="match status" value="1"/>
</dbReference>
<dbReference type="Proteomes" id="UP000310200">
    <property type="component" value="Unassembled WGS sequence"/>
</dbReference>
<proteinExistence type="predicted"/>
<dbReference type="STRING" id="300112.A0A4S2KWK4"/>